<reference evidence="2" key="1">
    <citation type="submission" date="2024-03" db="EMBL/GenBank/DDBJ databases">
        <title>Diverse circular DNA viruses in blood, oral, and fecal samples of captive lemurs.</title>
        <authorList>
            <person name="Paietta E.N."/>
            <person name="Kraberger S."/>
            <person name="Lund M.C."/>
            <person name="Custer J.M."/>
            <person name="Vargas K.M."/>
            <person name="Ehmke E.E."/>
            <person name="Yoder A.D."/>
            <person name="Varsani A."/>
        </authorList>
    </citation>
    <scope>NUCLEOTIDE SEQUENCE</scope>
    <source>
        <strain evidence="2">Duke_21_1</strain>
    </source>
</reference>
<evidence type="ECO:0008006" key="3">
    <source>
        <dbReference type="Google" id="ProtNLM"/>
    </source>
</evidence>
<dbReference type="EMBL" id="PP511379">
    <property type="protein sequence ID" value="XCD03610.1"/>
    <property type="molecule type" value="Genomic_DNA"/>
</dbReference>
<feature type="compositionally biased region" description="Basic residues" evidence="1">
    <location>
        <begin position="1"/>
        <end position="10"/>
    </location>
</feature>
<sequence length="67" mass="7607">MASASRRMRRANGMTGSEVRKALESGTPLNSRYALIPQSRRKQFAIFANCFGLDPVRLHEALEKERQ</sequence>
<proteinExistence type="predicted"/>
<accession>A0AAU8AV57</accession>
<protein>
    <recommendedName>
        <fullName evidence="3">XRE family transcriptional regulator</fullName>
    </recommendedName>
</protein>
<feature type="region of interest" description="Disordered" evidence="1">
    <location>
        <begin position="1"/>
        <end position="23"/>
    </location>
</feature>
<organism evidence="2">
    <name type="scientific">Dulem virus 40</name>
    <dbReference type="NCBI Taxonomy" id="3145758"/>
    <lineage>
        <taxon>Viruses</taxon>
        <taxon>Duplodnaviria</taxon>
        <taxon>Heunggongvirae</taxon>
        <taxon>Uroviricota</taxon>
        <taxon>Caudoviricetes</taxon>
    </lineage>
</organism>
<evidence type="ECO:0000313" key="2">
    <source>
        <dbReference type="EMBL" id="XCD03610.1"/>
    </source>
</evidence>
<name>A0AAU8AV57_9CAUD</name>
<evidence type="ECO:0000256" key="1">
    <source>
        <dbReference type="SAM" id="MobiDB-lite"/>
    </source>
</evidence>